<proteinExistence type="predicted"/>
<keyword evidence="1" id="KW-0238">DNA-binding</keyword>
<dbReference type="Pfam" id="PF07883">
    <property type="entry name" value="Cupin_2"/>
    <property type="match status" value="1"/>
</dbReference>
<dbReference type="Proteomes" id="UP000190092">
    <property type="component" value="Unassembled WGS sequence"/>
</dbReference>
<reference evidence="5" key="1">
    <citation type="submission" date="2017-02" db="EMBL/GenBank/DDBJ databases">
        <authorList>
            <person name="Varghese N."/>
            <person name="Submissions S."/>
        </authorList>
    </citation>
    <scope>NUCLEOTIDE SEQUENCE [LARGE SCALE GENOMIC DNA]</scope>
    <source>
        <strain evidence="5">ATCC 27094</strain>
    </source>
</reference>
<evidence type="ECO:0000256" key="2">
    <source>
        <dbReference type="SAM" id="MobiDB-lite"/>
    </source>
</evidence>
<dbReference type="InterPro" id="IPR013096">
    <property type="entry name" value="Cupin_2"/>
</dbReference>
<dbReference type="SUPFAM" id="SSF51182">
    <property type="entry name" value="RmlC-like cupins"/>
    <property type="match status" value="1"/>
</dbReference>
<dbReference type="CDD" id="cd00093">
    <property type="entry name" value="HTH_XRE"/>
    <property type="match status" value="1"/>
</dbReference>
<sequence>MKDRPVKTRKRRNEGNRLPGKRASSPDAAVGQRIRHLRRQRAISLETVGAQTGLSIGFLSQVERGLSSPSLRVLASIADVFSVSLGALFGPAGAAGEGDAVVVRRGRRPKLSLWRSGISKQLLTPAAGAGSLNVYLVRLAPGGSTGEEVYAHQGEEAGLVLEGAMSLTVDTKTYKLKAGDSFRFSSTTPHRFRNPLERETVVVWVNALG</sequence>
<dbReference type="InterPro" id="IPR014710">
    <property type="entry name" value="RmlC-like_jellyroll"/>
</dbReference>
<gene>
    <name evidence="4" type="ORF">SAMN02745126_02014</name>
</gene>
<dbReference type="InterPro" id="IPR010982">
    <property type="entry name" value="Lambda_DNA-bd_dom_sf"/>
</dbReference>
<feature type="region of interest" description="Disordered" evidence="2">
    <location>
        <begin position="1"/>
        <end position="31"/>
    </location>
</feature>
<dbReference type="Pfam" id="PF13560">
    <property type="entry name" value="HTH_31"/>
    <property type="match status" value="1"/>
</dbReference>
<dbReference type="InterPro" id="IPR011051">
    <property type="entry name" value="RmlC_Cupin_sf"/>
</dbReference>
<dbReference type="GO" id="GO:0005829">
    <property type="term" value="C:cytosol"/>
    <property type="evidence" value="ECO:0007669"/>
    <property type="project" value="TreeGrafter"/>
</dbReference>
<dbReference type="PANTHER" id="PTHR46797:SF2">
    <property type="entry name" value="TRANSCRIPTIONAL REGULATOR"/>
    <property type="match status" value="1"/>
</dbReference>
<dbReference type="Gene3D" id="2.60.120.10">
    <property type="entry name" value="Jelly Rolls"/>
    <property type="match status" value="1"/>
</dbReference>
<dbReference type="GO" id="GO:0003677">
    <property type="term" value="F:DNA binding"/>
    <property type="evidence" value="ECO:0007669"/>
    <property type="project" value="UniProtKB-KW"/>
</dbReference>
<dbReference type="PROSITE" id="PS50943">
    <property type="entry name" value="HTH_CROC1"/>
    <property type="match status" value="1"/>
</dbReference>
<evidence type="ECO:0000313" key="5">
    <source>
        <dbReference type="Proteomes" id="UP000190092"/>
    </source>
</evidence>
<dbReference type="CDD" id="cd02209">
    <property type="entry name" value="cupin_XRE_C"/>
    <property type="match status" value="1"/>
</dbReference>
<organism evidence="4 5">
    <name type="scientific">Enhydrobacter aerosaccus</name>
    <dbReference type="NCBI Taxonomy" id="225324"/>
    <lineage>
        <taxon>Bacteria</taxon>
        <taxon>Pseudomonadati</taxon>
        <taxon>Pseudomonadota</taxon>
        <taxon>Alphaproteobacteria</taxon>
        <taxon>Hyphomicrobiales</taxon>
        <taxon>Enhydrobacter</taxon>
    </lineage>
</organism>
<dbReference type="Gene3D" id="1.10.260.40">
    <property type="entry name" value="lambda repressor-like DNA-binding domains"/>
    <property type="match status" value="1"/>
</dbReference>
<dbReference type="InterPro" id="IPR001387">
    <property type="entry name" value="Cro/C1-type_HTH"/>
</dbReference>
<keyword evidence="5" id="KW-1185">Reference proteome</keyword>
<dbReference type="InterPro" id="IPR050807">
    <property type="entry name" value="TransReg_Diox_bact_type"/>
</dbReference>
<name>A0A1T4MY27_9HYPH</name>
<dbReference type="SMART" id="SM00530">
    <property type="entry name" value="HTH_XRE"/>
    <property type="match status" value="1"/>
</dbReference>
<dbReference type="SUPFAM" id="SSF47413">
    <property type="entry name" value="lambda repressor-like DNA-binding domains"/>
    <property type="match status" value="1"/>
</dbReference>
<dbReference type="STRING" id="225324.SAMN02745126_02014"/>
<dbReference type="EMBL" id="FUWJ01000002">
    <property type="protein sequence ID" value="SJZ71744.1"/>
    <property type="molecule type" value="Genomic_DNA"/>
</dbReference>
<dbReference type="OrthoDB" id="9805356at2"/>
<dbReference type="GO" id="GO:0003700">
    <property type="term" value="F:DNA-binding transcription factor activity"/>
    <property type="evidence" value="ECO:0007669"/>
    <property type="project" value="TreeGrafter"/>
</dbReference>
<evidence type="ECO:0000313" key="4">
    <source>
        <dbReference type="EMBL" id="SJZ71744.1"/>
    </source>
</evidence>
<protein>
    <submittedName>
        <fullName evidence="4">Transcriptional regulator, XRE family with cupin sensor</fullName>
    </submittedName>
</protein>
<dbReference type="AlphaFoldDB" id="A0A1T4MY27"/>
<feature type="domain" description="HTH cro/C1-type" evidence="3">
    <location>
        <begin position="34"/>
        <end position="88"/>
    </location>
</feature>
<evidence type="ECO:0000256" key="1">
    <source>
        <dbReference type="ARBA" id="ARBA00023125"/>
    </source>
</evidence>
<dbReference type="PANTHER" id="PTHR46797">
    <property type="entry name" value="HTH-TYPE TRANSCRIPTIONAL REGULATOR"/>
    <property type="match status" value="1"/>
</dbReference>
<evidence type="ECO:0000259" key="3">
    <source>
        <dbReference type="PROSITE" id="PS50943"/>
    </source>
</evidence>
<accession>A0A1T4MY27</accession>